<reference evidence="1" key="1">
    <citation type="journal article" date="2020" name="Nat. Commun.">
        <title>Large-scale genome sequencing of mycorrhizal fungi provides insights into the early evolution of symbiotic traits.</title>
        <authorList>
            <person name="Miyauchi S."/>
            <person name="Kiss E."/>
            <person name="Kuo A."/>
            <person name="Drula E."/>
            <person name="Kohler A."/>
            <person name="Sanchez-Garcia M."/>
            <person name="Morin E."/>
            <person name="Andreopoulos B."/>
            <person name="Barry K.W."/>
            <person name="Bonito G."/>
            <person name="Buee M."/>
            <person name="Carver A."/>
            <person name="Chen C."/>
            <person name="Cichocki N."/>
            <person name="Clum A."/>
            <person name="Culley D."/>
            <person name="Crous P.W."/>
            <person name="Fauchery L."/>
            <person name="Girlanda M."/>
            <person name="Hayes R.D."/>
            <person name="Keri Z."/>
            <person name="LaButti K."/>
            <person name="Lipzen A."/>
            <person name="Lombard V."/>
            <person name="Magnuson J."/>
            <person name="Maillard F."/>
            <person name="Murat C."/>
            <person name="Nolan M."/>
            <person name="Ohm R.A."/>
            <person name="Pangilinan J."/>
            <person name="Pereira M.F."/>
            <person name="Perotto S."/>
            <person name="Peter M."/>
            <person name="Pfister S."/>
            <person name="Riley R."/>
            <person name="Sitrit Y."/>
            <person name="Stielow J.B."/>
            <person name="Szollosi G."/>
            <person name="Zifcakova L."/>
            <person name="Stursova M."/>
            <person name="Spatafora J.W."/>
            <person name="Tedersoo L."/>
            <person name="Vaario L.M."/>
            <person name="Yamada A."/>
            <person name="Yan M."/>
            <person name="Wang P."/>
            <person name="Xu J."/>
            <person name="Bruns T."/>
            <person name="Baldrian P."/>
            <person name="Vilgalys R."/>
            <person name="Dunand C."/>
            <person name="Henrissat B."/>
            <person name="Grigoriev I.V."/>
            <person name="Hibbett D."/>
            <person name="Nagy L.G."/>
            <person name="Martin F.M."/>
        </authorList>
    </citation>
    <scope>NUCLEOTIDE SEQUENCE</scope>
    <source>
        <strain evidence="1">UP504</strain>
    </source>
</reference>
<proteinExistence type="predicted"/>
<dbReference type="EMBL" id="MU129075">
    <property type="protein sequence ID" value="KAF9507645.1"/>
    <property type="molecule type" value="Genomic_DNA"/>
</dbReference>
<evidence type="ECO:0000313" key="2">
    <source>
        <dbReference type="Proteomes" id="UP000886523"/>
    </source>
</evidence>
<accession>A0A9P6ALT1</accession>
<evidence type="ECO:0000313" key="1">
    <source>
        <dbReference type="EMBL" id="KAF9507645.1"/>
    </source>
</evidence>
<organism evidence="1 2">
    <name type="scientific">Hydnum rufescens UP504</name>
    <dbReference type="NCBI Taxonomy" id="1448309"/>
    <lineage>
        <taxon>Eukaryota</taxon>
        <taxon>Fungi</taxon>
        <taxon>Dikarya</taxon>
        <taxon>Basidiomycota</taxon>
        <taxon>Agaricomycotina</taxon>
        <taxon>Agaricomycetes</taxon>
        <taxon>Cantharellales</taxon>
        <taxon>Hydnaceae</taxon>
        <taxon>Hydnum</taxon>
    </lineage>
</organism>
<comment type="caution">
    <text evidence="1">The sequence shown here is derived from an EMBL/GenBank/DDBJ whole genome shotgun (WGS) entry which is preliminary data.</text>
</comment>
<dbReference type="AlphaFoldDB" id="A0A9P6ALT1"/>
<feature type="non-terminal residue" evidence="1">
    <location>
        <position position="1"/>
    </location>
</feature>
<sequence length="274" mass="31051">VGWWTLNNASNNATFMVELERVLKARGVQFSAEGNRHILTLLKTAADGDIMARVRGLVHAVRSTGDRHIAFMEIIQEGNTSDEFEPRIPEKELLRDVETRWDSAYGMLDRAIPARPVSPKISVCGFLAKAVHRQSSPCIFSQFLHSVQQLMSGEATPVLSGVLPAFQRLQNCWESHAAMHHDISCYVYEGMEWLNKYHEKAGRSPTYVIAMVLNPAIKFSFINKNWSVIEQEIAVGWVKDEVSGTTVVVFWYSSRQISSKSIELYAQWLYLCQV</sequence>
<keyword evidence="2" id="KW-1185">Reference proteome</keyword>
<dbReference type="InterPro" id="IPR012337">
    <property type="entry name" value="RNaseH-like_sf"/>
</dbReference>
<dbReference type="SUPFAM" id="SSF53098">
    <property type="entry name" value="Ribonuclease H-like"/>
    <property type="match status" value="1"/>
</dbReference>
<dbReference type="Proteomes" id="UP000886523">
    <property type="component" value="Unassembled WGS sequence"/>
</dbReference>
<name>A0A9P6ALT1_9AGAM</name>
<protein>
    <submittedName>
        <fullName evidence="1">Uncharacterized protein</fullName>
    </submittedName>
</protein>
<gene>
    <name evidence="1" type="ORF">BS47DRAFT_1303755</name>
</gene>
<dbReference type="OrthoDB" id="2790258at2759"/>